<dbReference type="SUPFAM" id="SSF89550">
    <property type="entry name" value="PHP domain-like"/>
    <property type="match status" value="1"/>
</dbReference>
<sequence length="433" mass="49158">MPLSMMTVRLKIIFLKSVWQLRKLFFLSVSAFYLVFVPVVVSAQENSISPYSRLFKLRGDLHIHSKTASFDSICLSPGCRSFSASEQFTEAYQAGLDFAAVTEHLRHPLPPYKKASEQQWHKVIASAQRYRPEDMITFYGYEWGSSMQSCYWLDADKKDYGHRVVILPPGESRYCLADQCRTPDELARFMAKVGAVGITAHPWRTLIVDPKFNEQKRDSLPAFLSRNYFDYRGNGQDDVWIGAEVGPDFYSISGQWALSPICEQPKLRLDTQTVTVPEWEDALANGKWLAAISSSDRHFDFIPFGLRTTVVFAKERSHQGIMEALRARRTLAAYMMPFNVELYSGSAMFGDTVDKSKMLSIKLDADSGSVEEMQLNRPGETIRSWKGDNAIGLFRIPAQDIPSGPVWVHIIGTEVDDNLHLQRTTITSPIWLK</sequence>
<dbReference type="Gene3D" id="3.20.20.140">
    <property type="entry name" value="Metal-dependent hydrolases"/>
    <property type="match status" value="1"/>
</dbReference>
<dbReference type="Proteomes" id="UP000196125">
    <property type="component" value="Unassembled WGS sequence"/>
</dbReference>
<evidence type="ECO:0008006" key="3">
    <source>
        <dbReference type="Google" id="ProtNLM"/>
    </source>
</evidence>
<protein>
    <recommendedName>
        <fullName evidence="3">PHP domain protein</fullName>
    </recommendedName>
</protein>
<dbReference type="AlphaFoldDB" id="A0A1Y6IWW3"/>
<reference evidence="1 2" key="1">
    <citation type="submission" date="2017-05" db="EMBL/GenBank/DDBJ databases">
        <authorList>
            <person name="Song R."/>
            <person name="Chenine A.L."/>
            <person name="Ruprecht R.M."/>
        </authorList>
    </citation>
    <scope>NUCLEOTIDE SEQUENCE [LARGE SCALE GENOMIC DNA]</scope>
    <source>
        <strain evidence="1 2">CECT 7927</strain>
    </source>
</reference>
<evidence type="ECO:0000313" key="2">
    <source>
        <dbReference type="Proteomes" id="UP000196125"/>
    </source>
</evidence>
<dbReference type="InterPro" id="IPR016195">
    <property type="entry name" value="Pol/histidinol_Pase-like"/>
</dbReference>
<dbReference type="EMBL" id="FXXI01000008">
    <property type="protein sequence ID" value="SMS02144.1"/>
    <property type="molecule type" value="Genomic_DNA"/>
</dbReference>
<proteinExistence type="predicted"/>
<evidence type="ECO:0000313" key="1">
    <source>
        <dbReference type="EMBL" id="SMS02144.1"/>
    </source>
</evidence>
<organism evidence="1 2">
    <name type="scientific">Vibrio mangrovi</name>
    <dbReference type="NCBI Taxonomy" id="474394"/>
    <lineage>
        <taxon>Bacteria</taxon>
        <taxon>Pseudomonadati</taxon>
        <taxon>Pseudomonadota</taxon>
        <taxon>Gammaproteobacteria</taxon>
        <taxon>Vibrionales</taxon>
        <taxon>Vibrionaceae</taxon>
        <taxon>Vibrio</taxon>
    </lineage>
</organism>
<gene>
    <name evidence="1" type="ORF">VIM7927_03462</name>
</gene>
<accession>A0A1Y6IWW3</accession>
<name>A0A1Y6IWW3_9VIBR</name>